<reference evidence="2 3" key="1">
    <citation type="journal article" date="2010" name="J. Bacteriol.">
        <title>Biochemical characterization of a novel indole prenyltransferase from Streptomyces sp. SN-593.</title>
        <authorList>
            <person name="Takahashi S."/>
            <person name="Takagi H."/>
            <person name="Toyoda A."/>
            <person name="Uramoto M."/>
            <person name="Nogawa T."/>
            <person name="Ueki M."/>
            <person name="Sakaki Y."/>
            <person name="Osada H."/>
        </authorList>
    </citation>
    <scope>NUCLEOTIDE SEQUENCE [LARGE SCALE GENOMIC DNA]</scope>
    <source>
        <strain evidence="2 3">SN-593</strain>
    </source>
</reference>
<sequence>MSSSPQRPIITELRLSAFKSHRGATFPLDPITLLTGTSGTGKSSVLEGLAVLGRLASGADLQEVFEVSRSGRSFVRGGAAACVPQGASPDAQGRRGFRVGCTAGGTLGPVRLDLAVQVEPTLRIVGERLTGLGETLLTTALRDPARSSVQAAWHTGDSVWVTRAPLPDDRLATSLLPLRVSGSTEGQRLVLAAAEQLVVALRGVFPVAPRPELMRGPVRVGDGRLRGSCDNLSAVLARTEHECSIRHGMLVGAVRDVCSGPVRGLTALPALIAGDGSEPLVEAVIAAVDRGGLGTVPVDRLGDGELRFLALALVLLTGPGVLDVDTSTEHLPAGQVLTVVADGLDVGVDRRQARELLRLAGLASARGHIRLLCTVQDSSLLEEAEGAEGALLMALGPGAELVRTTKKGASGEGAGGAEDDTGAGAGADAGEGADTGEGASPAGVGAGGGRVAEREPGGPMDVGGAVRVETVGSAEGAVGLGAEEAGAGPGTVAGAPSERGAGGREAAGGDESVNGEGGGAKGEDPSAAGPVDPARAADREGPGGTEPGAAVRFRPATAGPRPPRTGGARPVAAGEARVPAQSGPHRRASPGARGAAPAAVSPYGEPPFDRAGHEDFGYAAGFEYDGSAYGGLAWEGPDERGFEPADYVPTETVDDVPGHAEPAWLDSVFAPATAGPLPAALDVDVDVDVDLDDDGDGDDGDGGGGGGDGGDGSRG</sequence>
<evidence type="ECO:0000313" key="3">
    <source>
        <dbReference type="Proteomes" id="UP000595703"/>
    </source>
</evidence>
<reference evidence="2 3" key="4">
    <citation type="journal article" date="2020" name="Sci. Rep.">
        <title>beta-carboline chemical signals induce reveromycin production through a LuxR family regulator in Streptomyces sp. SN-593.</title>
        <authorList>
            <person name="Panthee S."/>
            <person name="Kito N."/>
            <person name="Hayashi T."/>
            <person name="Shimizu T."/>
            <person name="Ishikawa J."/>
            <person name="Hamamoto H."/>
            <person name="Osada H."/>
            <person name="Takahashi S."/>
        </authorList>
    </citation>
    <scope>NUCLEOTIDE SEQUENCE [LARGE SCALE GENOMIC DNA]</scope>
    <source>
        <strain evidence="2 3">SN-593</strain>
    </source>
</reference>
<evidence type="ECO:0000313" key="2">
    <source>
        <dbReference type="EMBL" id="BBB00762.1"/>
    </source>
</evidence>
<feature type="compositionally biased region" description="Gly residues" evidence="1">
    <location>
        <begin position="702"/>
        <end position="715"/>
    </location>
</feature>
<feature type="region of interest" description="Disordered" evidence="1">
    <location>
        <begin position="481"/>
        <end position="612"/>
    </location>
</feature>
<dbReference type="Proteomes" id="UP000595703">
    <property type="component" value="Chromosome"/>
</dbReference>
<organism evidence="2 3">
    <name type="scientific">Actinacidiphila reveromycinica</name>
    <dbReference type="NCBI Taxonomy" id="659352"/>
    <lineage>
        <taxon>Bacteria</taxon>
        <taxon>Bacillati</taxon>
        <taxon>Actinomycetota</taxon>
        <taxon>Actinomycetes</taxon>
        <taxon>Kitasatosporales</taxon>
        <taxon>Streptomycetaceae</taxon>
        <taxon>Actinacidiphila</taxon>
    </lineage>
</organism>
<accession>A0A7U3UY33</accession>
<gene>
    <name evidence="2" type="ORF">RVR_7892</name>
</gene>
<proteinExistence type="predicted"/>
<feature type="compositionally biased region" description="Acidic residues" evidence="1">
    <location>
        <begin position="685"/>
        <end position="701"/>
    </location>
</feature>
<protein>
    <submittedName>
        <fullName evidence="2">Putative bldA-regulated nucleotide binding protein</fullName>
    </submittedName>
</protein>
<feature type="compositionally biased region" description="Low complexity" evidence="1">
    <location>
        <begin position="589"/>
        <end position="599"/>
    </location>
</feature>
<dbReference type="EMBL" id="AP018365">
    <property type="protein sequence ID" value="BBB00762.1"/>
    <property type="molecule type" value="Genomic_DNA"/>
</dbReference>
<dbReference type="AlphaFoldDB" id="A0A7U3UY33"/>
<reference evidence="2 3" key="2">
    <citation type="journal article" date="2011" name="J. Antibiot.">
        <title>Furaquinocins I and J: novel polyketide isoprenoid hybrid compounds from Streptomyces reveromyceticus SN-593.</title>
        <authorList>
            <person name="Panthee S."/>
            <person name="Takahashi S."/>
            <person name="Takagi H."/>
            <person name="Nogawa T."/>
            <person name="Oowada E."/>
            <person name="Uramoto M."/>
            <person name="Osada H."/>
        </authorList>
    </citation>
    <scope>NUCLEOTIDE SEQUENCE [LARGE SCALE GENOMIC DNA]</scope>
    <source>
        <strain evidence="2 3">SN-593</strain>
    </source>
</reference>
<dbReference type="KEGG" id="arev:RVR_7892"/>
<feature type="region of interest" description="Disordered" evidence="1">
    <location>
        <begin position="407"/>
        <end position="464"/>
    </location>
</feature>
<dbReference type="InterPro" id="IPR027417">
    <property type="entry name" value="P-loop_NTPase"/>
</dbReference>
<evidence type="ECO:0000256" key="1">
    <source>
        <dbReference type="SAM" id="MobiDB-lite"/>
    </source>
</evidence>
<feature type="compositionally biased region" description="Gly residues" evidence="1">
    <location>
        <begin position="423"/>
        <end position="435"/>
    </location>
</feature>
<dbReference type="RefSeq" id="WP_202236751.1">
    <property type="nucleotide sequence ID" value="NZ_AP018365.1"/>
</dbReference>
<dbReference type="Gene3D" id="3.40.50.300">
    <property type="entry name" value="P-loop containing nucleotide triphosphate hydrolases"/>
    <property type="match status" value="1"/>
</dbReference>
<feature type="region of interest" description="Disordered" evidence="1">
    <location>
        <begin position="685"/>
        <end position="715"/>
    </location>
</feature>
<reference evidence="2 3" key="3">
    <citation type="journal article" date="2011" name="Nat. Chem. Biol.">
        <title>Reveromycin A biosynthesis uses RevG and RevJ for stereospecific spiroacetal formation.</title>
        <authorList>
            <person name="Takahashi S."/>
            <person name="Toyoda A."/>
            <person name="Sekiyama Y."/>
            <person name="Takagi H."/>
            <person name="Nogawa T."/>
            <person name="Uramoto M."/>
            <person name="Suzuki R."/>
            <person name="Koshino H."/>
            <person name="Kumano T."/>
            <person name="Panthee S."/>
            <person name="Dairi T."/>
            <person name="Ishikawa J."/>
            <person name="Ikeda H."/>
            <person name="Sakaki Y."/>
            <person name="Osada H."/>
        </authorList>
    </citation>
    <scope>NUCLEOTIDE SEQUENCE [LARGE SCALE GENOMIC DNA]</scope>
    <source>
        <strain evidence="2 3">SN-593</strain>
    </source>
</reference>
<feature type="region of interest" description="Disordered" evidence="1">
    <location>
        <begin position="635"/>
        <end position="659"/>
    </location>
</feature>
<keyword evidence="3" id="KW-1185">Reference proteome</keyword>
<feature type="compositionally biased region" description="Low complexity" evidence="1">
    <location>
        <begin position="481"/>
        <end position="499"/>
    </location>
</feature>
<dbReference type="SUPFAM" id="SSF52540">
    <property type="entry name" value="P-loop containing nucleoside triphosphate hydrolases"/>
    <property type="match status" value="2"/>
</dbReference>
<feature type="compositionally biased region" description="Low complexity" evidence="1">
    <location>
        <begin position="554"/>
        <end position="574"/>
    </location>
</feature>
<name>A0A7U3UY33_9ACTN</name>